<evidence type="ECO:0000313" key="3">
    <source>
        <dbReference type="Proteomes" id="UP000694846"/>
    </source>
</evidence>
<dbReference type="AlphaFoldDB" id="A0A8B8F918"/>
<dbReference type="GeneID" id="112681078"/>
<proteinExistence type="predicted"/>
<evidence type="ECO:0000259" key="2">
    <source>
        <dbReference type="Pfam" id="PF13843"/>
    </source>
</evidence>
<feature type="non-terminal residue" evidence="4">
    <location>
        <position position="372"/>
    </location>
</feature>
<dbReference type="PANTHER" id="PTHR46599:SF3">
    <property type="entry name" value="PIGGYBAC TRANSPOSABLE ELEMENT-DERIVED PROTEIN 4"/>
    <property type="match status" value="1"/>
</dbReference>
<dbReference type="OrthoDB" id="6600397at2759"/>
<dbReference type="Proteomes" id="UP000694846">
    <property type="component" value="Unplaced"/>
</dbReference>
<dbReference type="Pfam" id="PF13843">
    <property type="entry name" value="DDE_Tnp_1_7"/>
    <property type="match status" value="1"/>
</dbReference>
<evidence type="ECO:0000313" key="4">
    <source>
        <dbReference type="RefSeq" id="XP_025407126.1"/>
    </source>
</evidence>
<sequence>MNPEQINEILNYSSDSDIDEDDYSSSEEYLPPGNESESEHSDGNSVENGIDFENSEWNFDINTEPEFVDFTGIPGLRWHDIDVDELKKLLGLSIVMGYLKFPSLGTYWSKFELDFHPIFEKTMSRHRYELILRFLCFYDPRSADTSDRLHKIENVTKHVINNIQTKYYPKQNLSLDESMMLWRGRLSFRQYIPSKAHKYGIKFYELCSSDGFLLNFIIYKGKGTVIDENGVTFGIVTKLMQNYLGKGHTLYMDNFYNSVQLVQHLYNNKITVVGTLRKNRKDNPKEVLNSKLNKGEVSHAQKGNIHVIKWRNMRDVSMISSKHKLDFENVIDKFGRSKFKPNMVVDYNSKMSGIDRIDQMISYYPIPRKSMR</sequence>
<feature type="compositionally biased region" description="Polar residues" evidence="1">
    <location>
        <begin position="1"/>
        <end position="11"/>
    </location>
</feature>
<feature type="compositionally biased region" description="Acidic residues" evidence="1">
    <location>
        <begin position="16"/>
        <end position="25"/>
    </location>
</feature>
<feature type="domain" description="PiggyBac transposable element-derived protein" evidence="2">
    <location>
        <begin position="78"/>
        <end position="369"/>
    </location>
</feature>
<organism evidence="3 4">
    <name type="scientific">Sipha flava</name>
    <name type="common">yellow sugarcane aphid</name>
    <dbReference type="NCBI Taxonomy" id="143950"/>
    <lineage>
        <taxon>Eukaryota</taxon>
        <taxon>Metazoa</taxon>
        <taxon>Ecdysozoa</taxon>
        <taxon>Arthropoda</taxon>
        <taxon>Hexapoda</taxon>
        <taxon>Insecta</taxon>
        <taxon>Pterygota</taxon>
        <taxon>Neoptera</taxon>
        <taxon>Paraneoptera</taxon>
        <taxon>Hemiptera</taxon>
        <taxon>Sternorrhyncha</taxon>
        <taxon>Aphidomorpha</taxon>
        <taxon>Aphidoidea</taxon>
        <taxon>Aphididae</taxon>
        <taxon>Sipha</taxon>
    </lineage>
</organism>
<protein>
    <submittedName>
        <fullName evidence="4">PiggyBac transposable element-derived protein 4-like</fullName>
    </submittedName>
</protein>
<gene>
    <name evidence="4" type="primary">LOC112681078</name>
</gene>
<feature type="region of interest" description="Disordered" evidence="1">
    <location>
        <begin position="1"/>
        <end position="47"/>
    </location>
</feature>
<name>A0A8B8F918_9HEMI</name>
<accession>A0A8B8F918</accession>
<keyword evidence="3" id="KW-1185">Reference proteome</keyword>
<dbReference type="InterPro" id="IPR029526">
    <property type="entry name" value="PGBD"/>
</dbReference>
<dbReference type="PANTHER" id="PTHR46599">
    <property type="entry name" value="PIGGYBAC TRANSPOSABLE ELEMENT-DERIVED PROTEIN 4"/>
    <property type="match status" value="1"/>
</dbReference>
<reference evidence="4" key="1">
    <citation type="submission" date="2025-08" db="UniProtKB">
        <authorList>
            <consortium name="RefSeq"/>
        </authorList>
    </citation>
    <scope>IDENTIFICATION</scope>
    <source>
        <tissue evidence="4">Whole body</tissue>
    </source>
</reference>
<dbReference type="RefSeq" id="XP_025407126.1">
    <property type="nucleotide sequence ID" value="XM_025551341.1"/>
</dbReference>
<evidence type="ECO:0000256" key="1">
    <source>
        <dbReference type="SAM" id="MobiDB-lite"/>
    </source>
</evidence>